<reference evidence="9 10" key="2">
    <citation type="submission" date="2019-01" db="EMBL/GenBank/DDBJ databases">
        <title>Motilimonas pumilus sp. nov., isolated from the gut of sea cucumber (Apostichopus japonicus).</title>
        <authorList>
            <person name="Wang F.-Q."/>
            <person name="Ren L.-H."/>
            <person name="Lin Y.-W."/>
            <person name="Sun G.-H."/>
            <person name="Du Z.-J."/>
            <person name="Zhao J.-X."/>
            <person name="Liu X.-J."/>
            <person name="Liu L.-J."/>
        </authorList>
    </citation>
    <scope>NUCLEOTIDE SEQUENCE [LARGE SCALE GENOMIC DNA]</scope>
    <source>
        <strain evidence="9 10">PLHSC7-2</strain>
    </source>
</reference>
<protein>
    <submittedName>
        <fullName evidence="9">Threonine/serine exporter family protein</fullName>
    </submittedName>
</protein>
<feature type="domain" description="Threonine/Serine exporter ThrE" evidence="8">
    <location>
        <begin position="282"/>
        <end position="405"/>
    </location>
</feature>
<dbReference type="PANTHER" id="PTHR31082">
    <property type="entry name" value="PHEROMONE-REGULATED MEMBRANE PROTEIN 10"/>
    <property type="match status" value="1"/>
</dbReference>
<dbReference type="Proteomes" id="UP000283255">
    <property type="component" value="Unassembled WGS sequence"/>
</dbReference>
<dbReference type="PANTHER" id="PTHR31082:SF4">
    <property type="entry name" value="PHEROMONE-REGULATED MEMBRANE PROTEIN 10"/>
    <property type="match status" value="1"/>
</dbReference>
<feature type="transmembrane region" description="Helical" evidence="6">
    <location>
        <begin position="201"/>
        <end position="222"/>
    </location>
</feature>
<dbReference type="OrthoDB" id="1490274at2"/>
<name>A0A418YDN4_9GAMM</name>
<dbReference type="InterPro" id="IPR051361">
    <property type="entry name" value="ThrE/Ser_Exporter"/>
</dbReference>
<feature type="domain" description="Threonine/serine exporter-like N-terminal" evidence="7">
    <location>
        <begin position="11"/>
        <end position="257"/>
    </location>
</feature>
<keyword evidence="3 6" id="KW-1133">Transmembrane helix</keyword>
<dbReference type="AlphaFoldDB" id="A0A418YDN4"/>
<proteinExistence type="inferred from homology"/>
<organism evidence="9 10">
    <name type="scientific">Motilimonas pumila</name>
    <dbReference type="NCBI Taxonomy" id="2303987"/>
    <lineage>
        <taxon>Bacteria</taxon>
        <taxon>Pseudomonadati</taxon>
        <taxon>Pseudomonadota</taxon>
        <taxon>Gammaproteobacteria</taxon>
        <taxon>Alteromonadales</taxon>
        <taxon>Alteromonadales genera incertae sedis</taxon>
        <taxon>Motilimonas</taxon>
    </lineage>
</organism>
<keyword evidence="2 6" id="KW-0812">Transmembrane</keyword>
<evidence type="ECO:0000259" key="8">
    <source>
        <dbReference type="Pfam" id="PF12821"/>
    </source>
</evidence>
<keyword evidence="10" id="KW-1185">Reference proteome</keyword>
<dbReference type="Pfam" id="PF06738">
    <property type="entry name" value="ThrE"/>
    <property type="match status" value="1"/>
</dbReference>
<evidence type="ECO:0000259" key="7">
    <source>
        <dbReference type="Pfam" id="PF06738"/>
    </source>
</evidence>
<feature type="transmembrane region" description="Helical" evidence="6">
    <location>
        <begin position="351"/>
        <end position="370"/>
    </location>
</feature>
<feature type="transmembrane region" description="Helical" evidence="6">
    <location>
        <begin position="324"/>
        <end position="344"/>
    </location>
</feature>
<dbReference type="GO" id="GO:0016020">
    <property type="term" value="C:membrane"/>
    <property type="evidence" value="ECO:0007669"/>
    <property type="project" value="UniProtKB-SubCell"/>
</dbReference>
<dbReference type="RefSeq" id="WP_119911079.1">
    <property type="nucleotide sequence ID" value="NZ_QZCH01000015.1"/>
</dbReference>
<feature type="transmembrane region" description="Helical" evidence="6">
    <location>
        <begin position="275"/>
        <end position="293"/>
    </location>
</feature>
<comment type="subcellular location">
    <subcellularLocation>
        <location evidence="1">Membrane</location>
        <topology evidence="1">Multi-pass membrane protein</topology>
    </subcellularLocation>
</comment>
<evidence type="ECO:0000256" key="2">
    <source>
        <dbReference type="ARBA" id="ARBA00022692"/>
    </source>
</evidence>
<accession>A0A418YDN4</accession>
<evidence type="ECO:0000313" key="9">
    <source>
        <dbReference type="EMBL" id="RJG42653.1"/>
    </source>
</evidence>
<dbReference type="GO" id="GO:0022857">
    <property type="term" value="F:transmembrane transporter activity"/>
    <property type="evidence" value="ECO:0007669"/>
    <property type="project" value="InterPro"/>
</dbReference>
<comment type="similarity">
    <text evidence="5">Belongs to the ThrE exporter (TC 2.A.79) family.</text>
</comment>
<evidence type="ECO:0000256" key="3">
    <source>
        <dbReference type="ARBA" id="ARBA00022989"/>
    </source>
</evidence>
<dbReference type="Pfam" id="PF12821">
    <property type="entry name" value="ThrE_2"/>
    <property type="match status" value="1"/>
</dbReference>
<evidence type="ECO:0000256" key="1">
    <source>
        <dbReference type="ARBA" id="ARBA00004141"/>
    </source>
</evidence>
<dbReference type="InterPro" id="IPR024528">
    <property type="entry name" value="ThrE_2"/>
</dbReference>
<evidence type="ECO:0000256" key="5">
    <source>
        <dbReference type="ARBA" id="ARBA00034125"/>
    </source>
</evidence>
<evidence type="ECO:0000313" key="10">
    <source>
        <dbReference type="Proteomes" id="UP000283255"/>
    </source>
</evidence>
<dbReference type="InterPro" id="IPR010619">
    <property type="entry name" value="ThrE-like_N"/>
</dbReference>
<feature type="transmembrane region" description="Helical" evidence="6">
    <location>
        <begin position="149"/>
        <end position="165"/>
    </location>
</feature>
<reference evidence="9 10" key="1">
    <citation type="submission" date="2018-09" db="EMBL/GenBank/DDBJ databases">
        <authorList>
            <person name="Wang F."/>
        </authorList>
    </citation>
    <scope>NUCLEOTIDE SEQUENCE [LARGE SCALE GENOMIC DNA]</scope>
    <source>
        <strain evidence="9 10">PLHSC7-2</strain>
    </source>
</reference>
<dbReference type="EMBL" id="QZCH01000015">
    <property type="protein sequence ID" value="RJG42653.1"/>
    <property type="molecule type" value="Genomic_DNA"/>
</dbReference>
<feature type="transmembrane region" description="Helical" evidence="6">
    <location>
        <begin position="177"/>
        <end position="195"/>
    </location>
</feature>
<comment type="caution">
    <text evidence="9">The sequence shown here is derived from an EMBL/GenBank/DDBJ whole genome shotgun (WGS) entry which is preliminary data.</text>
</comment>
<evidence type="ECO:0000256" key="4">
    <source>
        <dbReference type="ARBA" id="ARBA00023136"/>
    </source>
</evidence>
<feature type="transmembrane region" description="Helical" evidence="6">
    <location>
        <begin position="300"/>
        <end position="318"/>
    </location>
</feature>
<feature type="transmembrane region" description="Helical" evidence="6">
    <location>
        <begin position="390"/>
        <end position="407"/>
    </location>
</feature>
<keyword evidence="4 6" id="KW-0472">Membrane</keyword>
<feature type="transmembrane region" description="Helical" evidence="6">
    <location>
        <begin position="243"/>
        <end position="263"/>
    </location>
</feature>
<gene>
    <name evidence="9" type="ORF">D1Z90_12355</name>
</gene>
<sequence>MTQNAFDVKRRFIIKLGTALHTFGTPAYRLEAHLRKVASTIGLQGSFMVTPTMLTFVLWQPGPEEDDDNQQESTHIVRVKPGEIDLGSLARTNELVEQVLQQEMNLPQALARLKEIQQKPNPYHQIWVALAFVSSGGAFAMLMSSNWDTTLWAGVLSLVVYYLTARAERSRRISESLEPLVAIITAFLAMAVATFEPNVNVSVVVLSAIIIFIPGLSLTMALSELASRELVSGTARIMDASMVMFKLYFGAVLGMSLGAMAWGPAYPPEVFNMPIWGKWCAVMLLSSGLAVVFKVRKKDIIWGVIAGLLAFSASSLGSHYLGEALGPFVGAFAVGVYGNLYASIRKSPTSVVLLPGIILLVPGSKAYISLNSMVLGEAIVNVPNLGSQTFLIFMSLVAGLVFANVAIPPKSTL</sequence>
<evidence type="ECO:0000256" key="6">
    <source>
        <dbReference type="SAM" id="Phobius"/>
    </source>
</evidence>
<feature type="transmembrane region" description="Helical" evidence="6">
    <location>
        <begin position="126"/>
        <end position="143"/>
    </location>
</feature>